<dbReference type="EMBL" id="QGDJ01000002">
    <property type="protein sequence ID" value="PWJ21084.1"/>
    <property type="molecule type" value="Genomic_DNA"/>
</dbReference>
<protein>
    <submittedName>
        <fullName evidence="6">Protein SCO1/2</fullName>
    </submittedName>
</protein>
<evidence type="ECO:0000256" key="4">
    <source>
        <dbReference type="PIRSR" id="PIRSR603782-2"/>
    </source>
</evidence>
<feature type="binding site" evidence="3">
    <location>
        <position position="164"/>
    </location>
    <ligand>
        <name>Cu cation</name>
        <dbReference type="ChEBI" id="CHEBI:23378"/>
    </ligand>
</feature>
<keyword evidence="2 3" id="KW-0186">Copper</keyword>
<dbReference type="RefSeq" id="WP_109563431.1">
    <property type="nucleotide sequence ID" value="NZ_QGDJ01000002.1"/>
</dbReference>
<dbReference type="CDD" id="cd02968">
    <property type="entry name" value="SCO"/>
    <property type="match status" value="1"/>
</dbReference>
<dbReference type="FunFam" id="3.40.30.10:FF:000013">
    <property type="entry name" value="Blast:Protein SCO1 homolog, mitochondrial"/>
    <property type="match status" value="1"/>
</dbReference>
<dbReference type="Proteomes" id="UP000245839">
    <property type="component" value="Unassembled WGS sequence"/>
</dbReference>
<dbReference type="InterPro" id="IPR036249">
    <property type="entry name" value="Thioredoxin-like_sf"/>
</dbReference>
<keyword evidence="4" id="KW-1015">Disulfide bond</keyword>
<organism evidence="6 8">
    <name type="scientific">Jannaschia seohaensis</name>
    <dbReference type="NCBI Taxonomy" id="475081"/>
    <lineage>
        <taxon>Bacteria</taxon>
        <taxon>Pseudomonadati</taxon>
        <taxon>Pseudomonadota</taxon>
        <taxon>Alphaproteobacteria</taxon>
        <taxon>Rhodobacterales</taxon>
        <taxon>Roseobacteraceae</taxon>
        <taxon>Jannaschia</taxon>
    </lineage>
</organism>
<proteinExistence type="inferred from homology"/>
<reference evidence="6 8" key="1">
    <citation type="submission" date="2016-10" db="EMBL/GenBank/DDBJ databases">
        <authorList>
            <person name="Cai Z."/>
        </authorList>
    </citation>
    <scope>NUCLEOTIDE SEQUENCE [LARGE SCALE GENOMIC DNA]</scope>
    <source>
        <strain evidence="6 8">DSM 25227</strain>
    </source>
</reference>
<evidence type="ECO:0000313" key="5">
    <source>
        <dbReference type="EMBL" id="PWJ21084.1"/>
    </source>
</evidence>
<dbReference type="EMBL" id="UETC01000002">
    <property type="protein sequence ID" value="SSA41494.1"/>
    <property type="molecule type" value="Genomic_DNA"/>
</dbReference>
<reference evidence="5 7" key="2">
    <citation type="submission" date="2018-03" db="EMBL/GenBank/DDBJ databases">
        <title>Genomic Encyclopedia of Archaeal and Bacterial Type Strains, Phase II (KMG-II): from individual species to whole genera.</title>
        <authorList>
            <person name="Goeker M."/>
        </authorList>
    </citation>
    <scope>NUCLEOTIDE SEQUENCE [LARGE SCALE GENOMIC DNA]</scope>
    <source>
        <strain evidence="5 7">DSM 25227</strain>
    </source>
</reference>
<keyword evidence="3" id="KW-0479">Metal-binding</keyword>
<evidence type="ECO:0000313" key="6">
    <source>
        <dbReference type="EMBL" id="SSA41494.1"/>
    </source>
</evidence>
<gene>
    <name evidence="5" type="ORF">BCF38_102332</name>
    <name evidence="6" type="ORF">SAMN05421539_102332</name>
</gene>
<evidence type="ECO:0000256" key="1">
    <source>
        <dbReference type="ARBA" id="ARBA00010996"/>
    </source>
</evidence>
<dbReference type="OrthoDB" id="9790194at2"/>
<dbReference type="InterPro" id="IPR003782">
    <property type="entry name" value="SCO1/SenC"/>
</dbReference>
<evidence type="ECO:0000256" key="2">
    <source>
        <dbReference type="ARBA" id="ARBA00023008"/>
    </source>
</evidence>
<comment type="similarity">
    <text evidence="1">Belongs to the SCO1/2 family.</text>
</comment>
<feature type="binding site" evidence="3">
    <location>
        <position position="80"/>
    </location>
    <ligand>
        <name>Cu cation</name>
        <dbReference type="ChEBI" id="CHEBI:23378"/>
    </ligand>
</feature>
<feature type="disulfide bond" description="Redox-active" evidence="4">
    <location>
        <begin position="76"/>
        <end position="80"/>
    </location>
</feature>
<evidence type="ECO:0000313" key="8">
    <source>
        <dbReference type="Proteomes" id="UP000251571"/>
    </source>
</evidence>
<keyword evidence="7" id="KW-1185">Reference proteome</keyword>
<dbReference type="Gene3D" id="3.40.30.10">
    <property type="entry name" value="Glutaredoxin"/>
    <property type="match status" value="1"/>
</dbReference>
<dbReference type="PANTHER" id="PTHR12151">
    <property type="entry name" value="ELECTRON TRANSPORT PROTIN SCO1/SENC FAMILY MEMBER"/>
    <property type="match status" value="1"/>
</dbReference>
<feature type="binding site" evidence="3">
    <location>
        <position position="76"/>
    </location>
    <ligand>
        <name>Cu cation</name>
        <dbReference type="ChEBI" id="CHEBI:23378"/>
    </ligand>
</feature>
<dbReference type="SUPFAM" id="SSF52833">
    <property type="entry name" value="Thioredoxin-like"/>
    <property type="match status" value="1"/>
</dbReference>
<dbReference type="Proteomes" id="UP000251571">
    <property type="component" value="Unassembled WGS sequence"/>
</dbReference>
<sequence>MDRRTLLTLGLGGGVAVLALGAGVAVRQVMESRRAARVTGTKLGAPFRLTDHNGQPITEAAFQGRPSLLFFGFTHCPEICPTTVYDMETWLSEMDVAPEALGAYFVTIDPERDTSEFLKSYLEPQSHRILGITGEPEAVWDMAKSWRVYFQKRPLDGGDYTMDHYASIFVLNARGEVVDLIPYGTAADEAKAKIAAVL</sequence>
<dbReference type="AlphaFoldDB" id="A0A2Y9AA97"/>
<accession>A0A2Y9AA97</accession>
<dbReference type="Pfam" id="PF02630">
    <property type="entry name" value="SCO1-SenC"/>
    <property type="match status" value="1"/>
</dbReference>
<name>A0A2Y9AA97_9RHOB</name>
<evidence type="ECO:0000256" key="3">
    <source>
        <dbReference type="PIRSR" id="PIRSR603782-1"/>
    </source>
</evidence>
<evidence type="ECO:0000313" key="7">
    <source>
        <dbReference type="Proteomes" id="UP000245839"/>
    </source>
</evidence>
<dbReference type="GO" id="GO:0046872">
    <property type="term" value="F:metal ion binding"/>
    <property type="evidence" value="ECO:0007669"/>
    <property type="project" value="UniProtKB-KW"/>
</dbReference>
<dbReference type="PANTHER" id="PTHR12151:SF25">
    <property type="entry name" value="LINALOOL DEHYDRATASE_ISOMERASE DOMAIN-CONTAINING PROTEIN"/>
    <property type="match status" value="1"/>
</dbReference>